<evidence type="ECO:0000256" key="2">
    <source>
        <dbReference type="ARBA" id="ARBA00022679"/>
    </source>
</evidence>
<sequence length="506" mass="56116">MTLPSGNTRLGWRRRRMHSPGDRAGRVRGARARRPATFRGVLSMGANRRPILFVSYAESGLLNPLLVLAGELSRRDVADLWFATDEKARDEVAAVVDGSPVRFASLGDTVSQMSAVTWDDATYAEVTQRSRFKAHAAVIRHSFAPESRMAKYRRLEEIVEEVEPALMVIESMCQFGYELAITKGIPFVLGVPFVPSNVLTSHVPFAKSYTPSGFPVPHSGLPAAMSLAQRIENQLFRLRTLGMFLTSDVRKVVEEDNRVRTELGIAPQARQMMARIDHAEQVLCYSVRELDYPFPMHPKLRLVGTMVPPLPQAPDDDGLSDWLSAQKSVVYMGFGTITRLTREQVASLVEVARRLDGRGHQVLWKLPRGQQELLPPAAELPDNLRIEGWVPSQLDVLAHPNVKAFFTHAGGNGYHEGLYFGKPLVVRPLWVDCDDQAIRGQDFGVSLTLDRPETVDTEDVLDKITRVLDQPSFTERAEHFAGLLRDAGGRAAAADLLLGLPALATD</sequence>
<dbReference type="AlphaFoldDB" id="Q9L4W6"/>
<gene>
    <name evidence="4" type="primary">nysDI</name>
</gene>
<dbReference type="InterPro" id="IPR050271">
    <property type="entry name" value="UDP-glycosyltransferase"/>
</dbReference>
<evidence type="ECO:0000313" key="4">
    <source>
        <dbReference type="EMBL" id="AAF71773.1"/>
    </source>
</evidence>
<keyword evidence="2" id="KW-0808">Transferase</keyword>
<proteinExistence type="predicted"/>
<dbReference type="PANTHER" id="PTHR48043:SF145">
    <property type="entry name" value="FI06409P-RELATED"/>
    <property type="match status" value="1"/>
</dbReference>
<organism evidence="4">
    <name type="scientific">Streptomyces noursei</name>
    <name type="common">Streptomyces albulus</name>
    <dbReference type="NCBI Taxonomy" id="1971"/>
    <lineage>
        <taxon>Bacteria</taxon>
        <taxon>Bacillati</taxon>
        <taxon>Actinomycetota</taxon>
        <taxon>Actinomycetes</taxon>
        <taxon>Kitasatosporales</taxon>
        <taxon>Streptomycetaceae</taxon>
        <taxon>Streptomyces</taxon>
    </lineage>
</organism>
<dbReference type="KEGG" id="ag:AAF71773"/>
<dbReference type="Gene3D" id="3.40.50.2000">
    <property type="entry name" value="Glycogen Phosphorylase B"/>
    <property type="match status" value="2"/>
</dbReference>
<dbReference type="SUPFAM" id="SSF53756">
    <property type="entry name" value="UDP-Glycosyltransferase/glycogen phosphorylase"/>
    <property type="match status" value="1"/>
</dbReference>
<dbReference type="SMR" id="Q9L4W6"/>
<dbReference type="Pfam" id="PF00201">
    <property type="entry name" value="UDPGT"/>
    <property type="match status" value="1"/>
</dbReference>
<protein>
    <submittedName>
        <fullName evidence="4">NysDI</fullName>
    </submittedName>
</protein>
<dbReference type="InterPro" id="IPR002213">
    <property type="entry name" value="UDP_glucos_trans"/>
</dbReference>
<keyword evidence="1" id="KW-0328">Glycosyltransferase</keyword>
<dbReference type="EMBL" id="AF263912">
    <property type="protein sequence ID" value="AAF71773.1"/>
    <property type="molecule type" value="Genomic_DNA"/>
</dbReference>
<feature type="region of interest" description="Disordered" evidence="3">
    <location>
        <begin position="1"/>
        <end position="30"/>
    </location>
</feature>
<dbReference type="GO" id="GO:0008194">
    <property type="term" value="F:UDP-glycosyltransferase activity"/>
    <property type="evidence" value="ECO:0007669"/>
    <property type="project" value="InterPro"/>
</dbReference>
<evidence type="ECO:0000256" key="1">
    <source>
        <dbReference type="ARBA" id="ARBA00022676"/>
    </source>
</evidence>
<reference evidence="4" key="1">
    <citation type="journal article" date="2000" name="Chem. Biol.">
        <title>Biosynthesis of the polyene antifungal antibiotic nystatin in Streptomyces noursei ATCC 11455: analysis of the gene cluster and deduction of the biosynthetic pathway.</title>
        <authorList>
            <person name="Brautaset T."/>
            <person name="Sekurova O.N."/>
            <person name="Sletta H."/>
            <person name="Ellingsen T.E."/>
            <person name="StrLm A.R."/>
            <person name="Valla S."/>
            <person name="Zotchev S.B."/>
        </authorList>
    </citation>
    <scope>NUCLEOTIDE SEQUENCE</scope>
    <source>
        <strain evidence="4">ATCC 11455</strain>
    </source>
</reference>
<dbReference type="BioCyc" id="MetaCyc:MONOMER-19118"/>
<evidence type="ECO:0000256" key="3">
    <source>
        <dbReference type="SAM" id="MobiDB-lite"/>
    </source>
</evidence>
<dbReference type="CDD" id="cd03784">
    <property type="entry name" value="GT1_Gtf-like"/>
    <property type="match status" value="1"/>
</dbReference>
<dbReference type="PANTHER" id="PTHR48043">
    <property type="entry name" value="EG:EG0003.4 PROTEIN-RELATED"/>
    <property type="match status" value="1"/>
</dbReference>
<name>Q9L4W6_STRNR</name>
<dbReference type="CAZy" id="GT1">
    <property type="family name" value="Glycosyltransferase Family 1"/>
</dbReference>
<accession>Q9L4W6</accession>